<dbReference type="AlphaFoldDB" id="A0A9P5PJT6"/>
<proteinExistence type="predicted"/>
<gene>
    <name evidence="1" type="ORF">BDP27DRAFT_1154075</name>
</gene>
<comment type="caution">
    <text evidence="1">The sequence shown here is derived from an EMBL/GenBank/DDBJ whole genome shotgun (WGS) entry which is preliminary data.</text>
</comment>
<reference evidence="1" key="1">
    <citation type="submission" date="2020-11" db="EMBL/GenBank/DDBJ databases">
        <authorList>
            <consortium name="DOE Joint Genome Institute"/>
            <person name="Ahrendt S."/>
            <person name="Riley R."/>
            <person name="Andreopoulos W."/>
            <person name="Labutti K."/>
            <person name="Pangilinan J."/>
            <person name="Ruiz-Duenas F.J."/>
            <person name="Barrasa J.M."/>
            <person name="Sanchez-Garcia M."/>
            <person name="Camarero S."/>
            <person name="Miyauchi S."/>
            <person name="Serrano A."/>
            <person name="Linde D."/>
            <person name="Babiker R."/>
            <person name="Drula E."/>
            <person name="Ayuso-Fernandez I."/>
            <person name="Pacheco R."/>
            <person name="Padilla G."/>
            <person name="Ferreira P."/>
            <person name="Barriuso J."/>
            <person name="Kellner H."/>
            <person name="Castanera R."/>
            <person name="Alfaro M."/>
            <person name="Ramirez L."/>
            <person name="Pisabarro A.G."/>
            <person name="Kuo A."/>
            <person name="Tritt A."/>
            <person name="Lipzen A."/>
            <person name="He G."/>
            <person name="Yan M."/>
            <person name="Ng V."/>
            <person name="Cullen D."/>
            <person name="Martin F."/>
            <person name="Rosso M.-N."/>
            <person name="Henrissat B."/>
            <person name="Hibbett D."/>
            <person name="Martinez A.T."/>
            <person name="Grigoriev I.V."/>
        </authorList>
    </citation>
    <scope>NUCLEOTIDE SEQUENCE</scope>
    <source>
        <strain evidence="1">AH 40177</strain>
    </source>
</reference>
<organism evidence="1 2">
    <name type="scientific">Rhodocollybia butyracea</name>
    <dbReference type="NCBI Taxonomy" id="206335"/>
    <lineage>
        <taxon>Eukaryota</taxon>
        <taxon>Fungi</taxon>
        <taxon>Dikarya</taxon>
        <taxon>Basidiomycota</taxon>
        <taxon>Agaricomycotina</taxon>
        <taxon>Agaricomycetes</taxon>
        <taxon>Agaricomycetidae</taxon>
        <taxon>Agaricales</taxon>
        <taxon>Marasmiineae</taxon>
        <taxon>Omphalotaceae</taxon>
        <taxon>Rhodocollybia</taxon>
    </lineage>
</organism>
<accession>A0A9P5PJT6</accession>
<protein>
    <submittedName>
        <fullName evidence="1">Uncharacterized protein</fullName>
    </submittedName>
</protein>
<dbReference type="EMBL" id="JADNRY010000118">
    <property type="protein sequence ID" value="KAF9064678.1"/>
    <property type="molecule type" value="Genomic_DNA"/>
</dbReference>
<dbReference type="OrthoDB" id="3252425at2759"/>
<feature type="non-terminal residue" evidence="1">
    <location>
        <position position="1"/>
    </location>
</feature>
<sequence length="90" mass="10408">EGFVDVLTEMTETEREEWNEAVQPLRAALGKCRCVSFKIISSPTLLLPRWRETVAGTNFKDRILPRDVTTRWNSTYDMLAAFIEMKDVVN</sequence>
<keyword evidence="2" id="KW-1185">Reference proteome</keyword>
<name>A0A9P5PJT6_9AGAR</name>
<feature type="non-terminal residue" evidence="1">
    <location>
        <position position="90"/>
    </location>
</feature>
<evidence type="ECO:0000313" key="2">
    <source>
        <dbReference type="Proteomes" id="UP000772434"/>
    </source>
</evidence>
<evidence type="ECO:0000313" key="1">
    <source>
        <dbReference type="EMBL" id="KAF9064678.1"/>
    </source>
</evidence>
<dbReference type="Proteomes" id="UP000772434">
    <property type="component" value="Unassembled WGS sequence"/>
</dbReference>